<dbReference type="Proteomes" id="UP000188354">
    <property type="component" value="Chromosome LG17"/>
</dbReference>
<gene>
    <name evidence="11" type="ORF">TanjilG_05584</name>
</gene>
<proteinExistence type="inferred from homology"/>
<dbReference type="PROSITE" id="PS00086">
    <property type="entry name" value="CYTOCHROME_P450"/>
    <property type="match status" value="1"/>
</dbReference>
<keyword evidence="7 9" id="KW-0503">Monooxygenase</keyword>
<dbReference type="PANTHER" id="PTHR47946">
    <property type="entry name" value="CYTOCHROME P450 78A7-RELATED"/>
    <property type="match status" value="1"/>
</dbReference>
<comment type="similarity">
    <text evidence="2 9">Belongs to the cytochrome P450 family.</text>
</comment>
<dbReference type="Pfam" id="PF00067">
    <property type="entry name" value="p450"/>
    <property type="match status" value="1"/>
</dbReference>
<dbReference type="EMBL" id="CM007377">
    <property type="protein sequence ID" value="OIV93881.1"/>
    <property type="molecule type" value="Genomic_DNA"/>
</dbReference>
<dbReference type="InterPro" id="IPR002401">
    <property type="entry name" value="Cyt_P450_E_grp-I"/>
</dbReference>
<dbReference type="InterPro" id="IPR001128">
    <property type="entry name" value="Cyt_P450"/>
</dbReference>
<dbReference type="GO" id="GO:0016705">
    <property type="term" value="F:oxidoreductase activity, acting on paired donors, with incorporation or reduction of molecular oxygen"/>
    <property type="evidence" value="ECO:0007669"/>
    <property type="project" value="InterPro"/>
</dbReference>
<protein>
    <submittedName>
        <fullName evidence="11">Uncharacterized protein</fullName>
    </submittedName>
</protein>
<dbReference type="PANTHER" id="PTHR47946:SF1">
    <property type="entry name" value="CYTOCHROME P450 78A3"/>
    <property type="match status" value="1"/>
</dbReference>
<keyword evidence="6 8" id="KW-0408">Iron</keyword>
<reference evidence="11 12" key="1">
    <citation type="journal article" date="2017" name="Plant Biotechnol. J.">
        <title>A comprehensive draft genome sequence for lupin (Lupinus angustifolius), an emerging health food: insights into plant-microbe interactions and legume evolution.</title>
        <authorList>
            <person name="Hane J.K."/>
            <person name="Ming Y."/>
            <person name="Kamphuis L.G."/>
            <person name="Nelson M.N."/>
            <person name="Garg G."/>
            <person name="Atkins C.A."/>
            <person name="Bayer P.E."/>
            <person name="Bravo A."/>
            <person name="Bringans S."/>
            <person name="Cannon S."/>
            <person name="Edwards D."/>
            <person name="Foley R."/>
            <person name="Gao L.L."/>
            <person name="Harrison M.J."/>
            <person name="Huang W."/>
            <person name="Hurgobin B."/>
            <person name="Li S."/>
            <person name="Liu C.W."/>
            <person name="McGrath A."/>
            <person name="Morahan G."/>
            <person name="Murray J."/>
            <person name="Weller J."/>
            <person name="Jian J."/>
            <person name="Singh K.B."/>
        </authorList>
    </citation>
    <scope>NUCLEOTIDE SEQUENCE [LARGE SCALE GENOMIC DNA]</scope>
    <source>
        <strain evidence="12">cv. Tanjil</strain>
        <tissue evidence="11">Whole plant</tissue>
    </source>
</reference>
<name>A0A4P1QSC6_LUPAN</name>
<sequence>MMTSHIDNLWVLAIASKCTQQNIAWLVLIMATLWLTMTLFHWSHPGGPAWGKYYSTLRKSKSKSKSSSSGNMIIPGPKGHPLIGSMSLMCSLAHRRIQAAAKACNATRIMAFSLGETRVIVTCNPDVAKEILNSSVFADRPVKESAYSLMFNRAIGFAPYGVYWRTLRRIAATHLFCPKQIKASETQRNEIATQMINIFRSHYNDGDSFTVRKVLKRASLNNMMWSVFGQRYEANSGIEEELSLLVEQGYDLLGTLNWGDHLPWLKDFDLQKIRFTCSKLVPKVNRFVGSIIAEHRTHTTQSNHDFLHVLLSLHGPDKLSDSDMIAVLWEMIFRGTDTVAVLIEWVLARMVLHPELQHKVQEELDSVTACGSRALTEEDTAAMVYLPAVVKEVLRLHPPGPLLSWARLAITDTTIDGYHVPVGTTAMVNMWAISRDPDIWRDPLEFMPERFVADKGEYEFSVLGSDLRLAPFGSGRRTCPGKSLGLATVSFWVARLLHEFEFLPCDDENSGVDLTEVLRLSCEMANPLSVKVQPRLGLS</sequence>
<dbReference type="KEGG" id="lang:109330637"/>
<dbReference type="InterPro" id="IPR017972">
    <property type="entry name" value="Cyt_P450_CS"/>
</dbReference>
<dbReference type="SUPFAM" id="SSF48264">
    <property type="entry name" value="Cytochrome P450"/>
    <property type="match status" value="1"/>
</dbReference>
<dbReference type="GO" id="GO:0048608">
    <property type="term" value="P:reproductive structure development"/>
    <property type="evidence" value="ECO:0007669"/>
    <property type="project" value="UniProtKB-ARBA"/>
</dbReference>
<evidence type="ECO:0000313" key="11">
    <source>
        <dbReference type="EMBL" id="OIV93881.1"/>
    </source>
</evidence>
<dbReference type="InterPro" id="IPR051996">
    <property type="entry name" value="Cytochrome_P450_78A"/>
</dbReference>
<dbReference type="Gramene" id="OIV93881">
    <property type="protein sequence ID" value="OIV93881"/>
    <property type="gene ID" value="TanjilG_05584"/>
</dbReference>
<keyword evidence="10" id="KW-0812">Transmembrane</keyword>
<dbReference type="CDD" id="cd11076">
    <property type="entry name" value="CYP78"/>
    <property type="match status" value="1"/>
</dbReference>
<dbReference type="Gene3D" id="1.10.630.10">
    <property type="entry name" value="Cytochrome P450"/>
    <property type="match status" value="1"/>
</dbReference>
<dbReference type="PRINTS" id="PR00385">
    <property type="entry name" value="P450"/>
</dbReference>
<keyword evidence="12" id="KW-1185">Reference proteome</keyword>
<evidence type="ECO:0000256" key="5">
    <source>
        <dbReference type="ARBA" id="ARBA00023002"/>
    </source>
</evidence>
<dbReference type="InterPro" id="IPR036396">
    <property type="entry name" value="Cyt_P450_sf"/>
</dbReference>
<evidence type="ECO:0000256" key="9">
    <source>
        <dbReference type="RuleBase" id="RU000461"/>
    </source>
</evidence>
<comment type="cofactor">
    <cofactor evidence="1 8">
        <name>heme</name>
        <dbReference type="ChEBI" id="CHEBI:30413"/>
    </cofactor>
</comment>
<dbReference type="FunFam" id="1.10.630.10:FF:000016">
    <property type="entry name" value="Cytochrome P450 78A5"/>
    <property type="match status" value="1"/>
</dbReference>
<evidence type="ECO:0000256" key="7">
    <source>
        <dbReference type="ARBA" id="ARBA00023033"/>
    </source>
</evidence>
<dbReference type="OrthoDB" id="1055148at2759"/>
<evidence type="ECO:0000313" key="12">
    <source>
        <dbReference type="Proteomes" id="UP000188354"/>
    </source>
</evidence>
<keyword evidence="10" id="KW-1133">Transmembrane helix</keyword>
<dbReference type="GO" id="GO:0004497">
    <property type="term" value="F:monooxygenase activity"/>
    <property type="evidence" value="ECO:0007669"/>
    <property type="project" value="UniProtKB-KW"/>
</dbReference>
<evidence type="ECO:0000256" key="1">
    <source>
        <dbReference type="ARBA" id="ARBA00001971"/>
    </source>
</evidence>
<feature type="transmembrane region" description="Helical" evidence="10">
    <location>
        <begin position="23"/>
        <end position="42"/>
    </location>
</feature>
<evidence type="ECO:0000256" key="10">
    <source>
        <dbReference type="SAM" id="Phobius"/>
    </source>
</evidence>
<dbReference type="GO" id="GO:0005506">
    <property type="term" value="F:iron ion binding"/>
    <property type="evidence" value="ECO:0007669"/>
    <property type="project" value="InterPro"/>
</dbReference>
<evidence type="ECO:0000256" key="4">
    <source>
        <dbReference type="ARBA" id="ARBA00022723"/>
    </source>
</evidence>
<keyword evidence="10" id="KW-0472">Membrane</keyword>
<evidence type="ECO:0000256" key="2">
    <source>
        <dbReference type="ARBA" id="ARBA00010617"/>
    </source>
</evidence>
<dbReference type="PRINTS" id="PR00463">
    <property type="entry name" value="EP450I"/>
</dbReference>
<keyword evidence="3 8" id="KW-0349">Heme</keyword>
<evidence type="ECO:0000256" key="3">
    <source>
        <dbReference type="ARBA" id="ARBA00022617"/>
    </source>
</evidence>
<dbReference type="GO" id="GO:0020037">
    <property type="term" value="F:heme binding"/>
    <property type="evidence" value="ECO:0007669"/>
    <property type="project" value="InterPro"/>
</dbReference>
<keyword evidence="4 8" id="KW-0479">Metal-binding</keyword>
<organism evidence="11 12">
    <name type="scientific">Lupinus angustifolius</name>
    <name type="common">Narrow-leaved blue lupine</name>
    <dbReference type="NCBI Taxonomy" id="3871"/>
    <lineage>
        <taxon>Eukaryota</taxon>
        <taxon>Viridiplantae</taxon>
        <taxon>Streptophyta</taxon>
        <taxon>Embryophyta</taxon>
        <taxon>Tracheophyta</taxon>
        <taxon>Spermatophyta</taxon>
        <taxon>Magnoliopsida</taxon>
        <taxon>eudicotyledons</taxon>
        <taxon>Gunneridae</taxon>
        <taxon>Pentapetalae</taxon>
        <taxon>rosids</taxon>
        <taxon>fabids</taxon>
        <taxon>Fabales</taxon>
        <taxon>Fabaceae</taxon>
        <taxon>Papilionoideae</taxon>
        <taxon>50 kb inversion clade</taxon>
        <taxon>genistoids sensu lato</taxon>
        <taxon>core genistoids</taxon>
        <taxon>Genisteae</taxon>
        <taxon>Lupinus</taxon>
    </lineage>
</organism>
<evidence type="ECO:0000256" key="6">
    <source>
        <dbReference type="ARBA" id="ARBA00023004"/>
    </source>
</evidence>
<dbReference type="AlphaFoldDB" id="A0A4P1QSC6"/>
<dbReference type="STRING" id="3871.A0A4P1QSC6"/>
<accession>A0A4P1QSC6</accession>
<evidence type="ECO:0000256" key="8">
    <source>
        <dbReference type="PIRSR" id="PIRSR602401-1"/>
    </source>
</evidence>
<keyword evidence="5 9" id="KW-0560">Oxidoreductase</keyword>
<feature type="binding site" description="axial binding residue" evidence="8">
    <location>
        <position position="479"/>
    </location>
    <ligand>
        <name>heme</name>
        <dbReference type="ChEBI" id="CHEBI:30413"/>
    </ligand>
    <ligandPart>
        <name>Fe</name>
        <dbReference type="ChEBI" id="CHEBI:18248"/>
    </ligandPart>
</feature>